<feature type="domain" description="N-acetyltransferase" evidence="1">
    <location>
        <begin position="51"/>
        <end position="212"/>
    </location>
</feature>
<dbReference type="Proteomes" id="UP000345527">
    <property type="component" value="Unassembled WGS sequence"/>
</dbReference>
<gene>
    <name evidence="3" type="ORF">EM848_02610</name>
    <name evidence="2" type="ORF">EMO90_04590</name>
</gene>
<reference evidence="4 5" key="1">
    <citation type="journal article" date="2019" name="Syst. Appl. Microbiol.">
        <title>Characterization of Bifidobacterium species in feaces of the Egyptian fruit bat: Description of B. vespertilionis sp. nov. and B. rousetti sp. nov.</title>
        <authorList>
            <person name="Modesto M."/>
            <person name="Satti M."/>
            <person name="Watanabe K."/>
            <person name="Puglisi E."/>
            <person name="Morelli L."/>
            <person name="Huang C.-H."/>
            <person name="Liou J.-S."/>
            <person name="Miyashita M."/>
            <person name="Tamura T."/>
            <person name="Saito S."/>
            <person name="Mori K."/>
            <person name="Huang L."/>
            <person name="Sciavilla P."/>
            <person name="Sandri C."/>
            <person name="Spiezio C."/>
            <person name="Vitali F."/>
            <person name="Cavalieri D."/>
            <person name="Perpetuini G."/>
            <person name="Tofalo R."/>
            <person name="Bonetti A."/>
            <person name="Arita M."/>
            <person name="Mattarelli P."/>
        </authorList>
    </citation>
    <scope>NUCLEOTIDE SEQUENCE [LARGE SCALE GENOMIC DNA]</scope>
    <source>
        <strain evidence="2 5">RST16</strain>
        <strain evidence="3 4">RST8</strain>
    </source>
</reference>
<dbReference type="InterPro" id="IPR051908">
    <property type="entry name" value="Ribosomal_N-acetyltransferase"/>
</dbReference>
<dbReference type="EMBL" id="RZOA01000003">
    <property type="protein sequence ID" value="KAA8824377.1"/>
    <property type="molecule type" value="Genomic_DNA"/>
</dbReference>
<sequence length="235" mass="26739">MHVRRAAARWHNGSVSVFQSLRDIFTLRDDPSDRALDMPSRLEAPHGFARISLRPVREDDQEDWNDVRWANRDWLMPWESGDPLGGRPLSFNEWVRRMRQDEQAGVGAVFLIEYQMQIVGQVSLGAISYGAMRTGMVGYWVSQRYAGHGFAPLAVAMLADWAFRDPSGPHLHRIEIAILPENHRSKRVAAKLGLTDEGLRRSYMYVNGEWRDHESYSLLAGDVPGSVTDRLVPRG</sequence>
<dbReference type="GO" id="GO:0005737">
    <property type="term" value="C:cytoplasm"/>
    <property type="evidence" value="ECO:0007669"/>
    <property type="project" value="TreeGrafter"/>
</dbReference>
<dbReference type="AlphaFoldDB" id="A0A5J5DXI9"/>
<comment type="caution">
    <text evidence="3">The sequence shown here is derived from an EMBL/GenBank/DDBJ whole genome shotgun (WGS) entry which is preliminary data.</text>
</comment>
<dbReference type="InterPro" id="IPR000182">
    <property type="entry name" value="GNAT_dom"/>
</dbReference>
<accession>A0A5J5DXI9</accession>
<dbReference type="OrthoDB" id="5242221at2"/>
<dbReference type="InterPro" id="IPR016181">
    <property type="entry name" value="Acyl_CoA_acyltransferase"/>
</dbReference>
<name>A0A5J5DXI9_9BIFI</name>
<protein>
    <submittedName>
        <fullName evidence="3">N-acetyltransferase</fullName>
    </submittedName>
</protein>
<keyword evidence="3" id="KW-0808">Transferase</keyword>
<dbReference type="PROSITE" id="PS51186">
    <property type="entry name" value="GNAT"/>
    <property type="match status" value="1"/>
</dbReference>
<dbReference type="Gene3D" id="3.40.630.30">
    <property type="match status" value="1"/>
</dbReference>
<dbReference type="GO" id="GO:1990189">
    <property type="term" value="F:protein N-terminal-serine acetyltransferase activity"/>
    <property type="evidence" value="ECO:0007669"/>
    <property type="project" value="TreeGrafter"/>
</dbReference>
<evidence type="ECO:0000313" key="2">
    <source>
        <dbReference type="EMBL" id="KAA8821432.1"/>
    </source>
</evidence>
<dbReference type="SUPFAM" id="SSF55729">
    <property type="entry name" value="Acyl-CoA N-acyltransferases (Nat)"/>
    <property type="match status" value="1"/>
</dbReference>
<organism evidence="3 4">
    <name type="scientific">Bifidobacterium vespertilionis</name>
    <dbReference type="NCBI Taxonomy" id="2562524"/>
    <lineage>
        <taxon>Bacteria</taxon>
        <taxon>Bacillati</taxon>
        <taxon>Actinomycetota</taxon>
        <taxon>Actinomycetes</taxon>
        <taxon>Bifidobacteriales</taxon>
        <taxon>Bifidobacteriaceae</taxon>
        <taxon>Bifidobacterium</taxon>
    </lineage>
</organism>
<evidence type="ECO:0000313" key="4">
    <source>
        <dbReference type="Proteomes" id="UP000345527"/>
    </source>
</evidence>
<dbReference type="PANTHER" id="PTHR43441">
    <property type="entry name" value="RIBOSOMAL-PROTEIN-SERINE ACETYLTRANSFERASE"/>
    <property type="match status" value="1"/>
</dbReference>
<evidence type="ECO:0000313" key="5">
    <source>
        <dbReference type="Proteomes" id="UP000374630"/>
    </source>
</evidence>
<proteinExistence type="predicted"/>
<dbReference type="EMBL" id="RZNZ01000004">
    <property type="protein sequence ID" value="KAA8821432.1"/>
    <property type="molecule type" value="Genomic_DNA"/>
</dbReference>
<evidence type="ECO:0000259" key="1">
    <source>
        <dbReference type="PROSITE" id="PS51186"/>
    </source>
</evidence>
<dbReference type="RefSeq" id="WP_150353447.1">
    <property type="nucleotide sequence ID" value="NZ_RZNZ01000004.1"/>
</dbReference>
<dbReference type="GO" id="GO:0008999">
    <property type="term" value="F:protein-N-terminal-alanine acetyltransferase activity"/>
    <property type="evidence" value="ECO:0007669"/>
    <property type="project" value="TreeGrafter"/>
</dbReference>
<dbReference type="PANTHER" id="PTHR43441:SF2">
    <property type="entry name" value="FAMILY ACETYLTRANSFERASE, PUTATIVE (AFU_ORTHOLOGUE AFUA_7G00850)-RELATED"/>
    <property type="match status" value="1"/>
</dbReference>
<dbReference type="Proteomes" id="UP000374630">
    <property type="component" value="Unassembled WGS sequence"/>
</dbReference>
<keyword evidence="5" id="KW-1185">Reference proteome</keyword>
<evidence type="ECO:0000313" key="3">
    <source>
        <dbReference type="EMBL" id="KAA8824377.1"/>
    </source>
</evidence>
<dbReference type="Pfam" id="PF13302">
    <property type="entry name" value="Acetyltransf_3"/>
    <property type="match status" value="1"/>
</dbReference>